<dbReference type="PANTHER" id="PTHR47234:SF1">
    <property type="entry name" value="TONB-DEPENDENT RECEPTOR"/>
    <property type="match status" value="1"/>
</dbReference>
<feature type="domain" description="TonB-dependent receptor-like beta-barrel" evidence="6">
    <location>
        <begin position="360"/>
        <end position="829"/>
    </location>
</feature>
<gene>
    <name evidence="8" type="ORF">M0G41_06475</name>
</gene>
<keyword evidence="5" id="KW-0732">Signal</keyword>
<comment type="subcellular location">
    <subcellularLocation>
        <location evidence="1 4">Cell outer membrane</location>
    </subcellularLocation>
</comment>
<evidence type="ECO:0000256" key="5">
    <source>
        <dbReference type="SAM" id="SignalP"/>
    </source>
</evidence>
<proteinExistence type="inferred from homology"/>
<dbReference type="SUPFAM" id="SSF56935">
    <property type="entry name" value="Porins"/>
    <property type="match status" value="1"/>
</dbReference>
<dbReference type="Proteomes" id="UP001431449">
    <property type="component" value="Unassembled WGS sequence"/>
</dbReference>
<evidence type="ECO:0000256" key="3">
    <source>
        <dbReference type="ARBA" id="ARBA00023237"/>
    </source>
</evidence>
<name>A0ABT0GFJ5_9GAMM</name>
<dbReference type="Gene3D" id="2.40.170.20">
    <property type="entry name" value="TonB-dependent receptor, beta-barrel domain"/>
    <property type="match status" value="1"/>
</dbReference>
<comment type="caution">
    <text evidence="8">The sequence shown here is derived from an EMBL/GenBank/DDBJ whole genome shotgun (WGS) entry which is preliminary data.</text>
</comment>
<reference evidence="8" key="1">
    <citation type="submission" date="2022-04" db="EMBL/GenBank/DDBJ databases">
        <title>Lysobacter sp. CAU 1642 isolated from sea sand.</title>
        <authorList>
            <person name="Kim W."/>
        </authorList>
    </citation>
    <scope>NUCLEOTIDE SEQUENCE</scope>
    <source>
        <strain evidence="8">CAU 1642</strain>
    </source>
</reference>
<dbReference type="Pfam" id="PF07715">
    <property type="entry name" value="Plug"/>
    <property type="match status" value="1"/>
</dbReference>
<dbReference type="InterPro" id="IPR012910">
    <property type="entry name" value="Plug_dom"/>
</dbReference>
<keyword evidence="3" id="KW-0998">Cell outer membrane</keyword>
<dbReference type="RefSeq" id="WP_248206679.1">
    <property type="nucleotide sequence ID" value="NZ_JALNMH010000004.1"/>
</dbReference>
<dbReference type="Pfam" id="PF00593">
    <property type="entry name" value="TonB_dep_Rec_b-barrel"/>
    <property type="match status" value="1"/>
</dbReference>
<evidence type="ECO:0000313" key="9">
    <source>
        <dbReference type="Proteomes" id="UP001431449"/>
    </source>
</evidence>
<dbReference type="InterPro" id="IPR037066">
    <property type="entry name" value="Plug_dom_sf"/>
</dbReference>
<keyword evidence="2 4" id="KW-0472">Membrane</keyword>
<evidence type="ECO:0000259" key="7">
    <source>
        <dbReference type="Pfam" id="PF07715"/>
    </source>
</evidence>
<dbReference type="InterPro" id="IPR036942">
    <property type="entry name" value="Beta-barrel_TonB_sf"/>
</dbReference>
<feature type="domain" description="TonB-dependent receptor plug" evidence="7">
    <location>
        <begin position="38"/>
        <end position="141"/>
    </location>
</feature>
<feature type="signal peptide" evidence="5">
    <location>
        <begin position="1"/>
        <end position="25"/>
    </location>
</feature>
<evidence type="ECO:0000259" key="6">
    <source>
        <dbReference type="Pfam" id="PF00593"/>
    </source>
</evidence>
<organism evidence="8 9">
    <name type="scientific">Pseudomarimonas salicorniae</name>
    <dbReference type="NCBI Taxonomy" id="2933270"/>
    <lineage>
        <taxon>Bacteria</taxon>
        <taxon>Pseudomonadati</taxon>
        <taxon>Pseudomonadota</taxon>
        <taxon>Gammaproteobacteria</taxon>
        <taxon>Lysobacterales</taxon>
        <taxon>Lysobacteraceae</taxon>
        <taxon>Pseudomarimonas</taxon>
    </lineage>
</organism>
<dbReference type="EMBL" id="JALNMH010000004">
    <property type="protein sequence ID" value="MCK7593311.1"/>
    <property type="molecule type" value="Genomic_DNA"/>
</dbReference>
<evidence type="ECO:0000313" key="8">
    <source>
        <dbReference type="EMBL" id="MCK7593311.1"/>
    </source>
</evidence>
<keyword evidence="8" id="KW-0675">Receptor</keyword>
<keyword evidence="4" id="KW-0798">TonB box</keyword>
<dbReference type="Gene3D" id="2.170.130.10">
    <property type="entry name" value="TonB-dependent receptor, plug domain"/>
    <property type="match status" value="1"/>
</dbReference>
<feature type="chain" id="PRO_5046195254" evidence="5">
    <location>
        <begin position="26"/>
        <end position="863"/>
    </location>
</feature>
<evidence type="ECO:0000256" key="4">
    <source>
        <dbReference type="RuleBase" id="RU003357"/>
    </source>
</evidence>
<dbReference type="PANTHER" id="PTHR47234">
    <property type="match status" value="1"/>
</dbReference>
<evidence type="ECO:0000256" key="2">
    <source>
        <dbReference type="ARBA" id="ARBA00023136"/>
    </source>
</evidence>
<sequence>MLRNVFRTALLLGLGTFALAPPTLATPASDAADGWLRYDREQIAASGARSLADFLRQLPLNLQGSLRSARTEIDLGHAGIDLLGAGPERTLVLLDGQPLPDSAVTGRGANIEWLPLAAIERIEILPRSAASRFGGRAAAGVVSLHSRRADGASAGIGLHAPERGGDLQREASARLGGQRGDWRASVGAYVQSLDSLGYPDRSTLSTGGLSTFSNNLLRAVPVSGSPFGFLPSSFISHPEFGSALPGPTACAAPFLRQGPRCFYDFRSVSTLEPALERRQLAASLGWSDGAGAGFHLQALANHSRARAREAADVRTPGHIVQFFIPSGSPNHPAVRFPALGYDPSTPFFVRHRMLGLGPRHLLADQDSYQTTAEWSQPLQTWNLRASLAAGGSDLTQYSPNRIDLDAAQAAVASGEYDLYTPLNQPAELIERIRTRYERHGHSRVQSLEVTVERQAPWSVGGYSITPHASIGLLREDYLDRADPRSVEASASARLANLAEGDRMTRFLQASALASLGNRLDSSTAVRWEKAGGSAWRPNIDLDLAWSVSDTWRASIRAERGYRAARISVDAQRPVSEVTSINAFPFLPPLGDFNPIVENFIVRNPSLRPERHFYGSAELGWQPNERLQLALSLQDWRLRDRHQLIDTTEFAACLAGAGPCPDGVTFVSPGTVLPSPGLGLAGWRVDHVGDLLTNNSMQRAVVNQGGVDRRTASLQGEWLTGEWAFGALSLRGEWVRLLRERLVDARRADHADTYPRQRASLSASWERGAHALTWHTRFFDRTLSFNGQELRGGFGDPDLPSTLASFTQHDLQWRWQLAARSTLRLGVLNLADRKPPIDPLAGSYDPLHADGYLRTAYLRWEQSF</sequence>
<dbReference type="InterPro" id="IPR000531">
    <property type="entry name" value="Beta-barrel_TonB"/>
</dbReference>
<protein>
    <submittedName>
        <fullName evidence="8">TonB-dependent receptor</fullName>
    </submittedName>
</protein>
<keyword evidence="9" id="KW-1185">Reference proteome</keyword>
<evidence type="ECO:0000256" key="1">
    <source>
        <dbReference type="ARBA" id="ARBA00004442"/>
    </source>
</evidence>
<accession>A0ABT0GFJ5</accession>
<comment type="similarity">
    <text evidence="4">Belongs to the TonB-dependent receptor family.</text>
</comment>